<accession>A0A0T5PAF4</accession>
<sequence length="102" mass="11626">MNRISALFELRCILRDMERDIGLQELSATEMDVFLAAHAVAERGDRENPVTSDQIRQHQLVSNLAQATYHRALRSLLKLGLLEKAQGYKSRMYVVRSDIADP</sequence>
<keyword evidence="2" id="KW-1185">Reference proteome</keyword>
<dbReference type="AlphaFoldDB" id="A0A0T5PAF4"/>
<reference evidence="1 2" key="1">
    <citation type="submission" date="2015-04" db="EMBL/GenBank/DDBJ databases">
        <title>The draft genome sequence of Roseovarius indicus B108T.</title>
        <authorList>
            <person name="Li G."/>
            <person name="Lai Q."/>
            <person name="Shao Z."/>
            <person name="Yan P."/>
        </authorList>
    </citation>
    <scope>NUCLEOTIDE SEQUENCE [LARGE SCALE GENOMIC DNA]</scope>
    <source>
        <strain evidence="1 2">B108</strain>
    </source>
</reference>
<dbReference type="EMBL" id="LAXI01000005">
    <property type="protein sequence ID" value="KRS18077.1"/>
    <property type="molecule type" value="Genomic_DNA"/>
</dbReference>
<evidence type="ECO:0008006" key="3">
    <source>
        <dbReference type="Google" id="ProtNLM"/>
    </source>
</evidence>
<protein>
    <recommendedName>
        <fullName evidence="3">MarR family transcriptional regulator</fullName>
    </recommendedName>
</protein>
<organism evidence="1 2">
    <name type="scientific">Roseovarius indicus</name>
    <dbReference type="NCBI Taxonomy" id="540747"/>
    <lineage>
        <taxon>Bacteria</taxon>
        <taxon>Pseudomonadati</taxon>
        <taxon>Pseudomonadota</taxon>
        <taxon>Alphaproteobacteria</taxon>
        <taxon>Rhodobacterales</taxon>
        <taxon>Roseobacteraceae</taxon>
        <taxon>Roseovarius</taxon>
    </lineage>
</organism>
<comment type="caution">
    <text evidence="1">The sequence shown here is derived from an EMBL/GenBank/DDBJ whole genome shotgun (WGS) entry which is preliminary data.</text>
</comment>
<dbReference type="OrthoDB" id="7689228at2"/>
<gene>
    <name evidence="1" type="ORF">XM52_11060</name>
</gene>
<dbReference type="Proteomes" id="UP000051401">
    <property type="component" value="Unassembled WGS sequence"/>
</dbReference>
<name>A0A0T5PAF4_9RHOB</name>
<dbReference type="PATRIC" id="fig|540747.5.peg.5138"/>
<evidence type="ECO:0000313" key="1">
    <source>
        <dbReference type="EMBL" id="KRS18077.1"/>
    </source>
</evidence>
<dbReference type="STRING" id="540747.SAMN04488031_101443"/>
<proteinExistence type="predicted"/>
<evidence type="ECO:0000313" key="2">
    <source>
        <dbReference type="Proteomes" id="UP000051401"/>
    </source>
</evidence>